<evidence type="ECO:0000313" key="2">
    <source>
        <dbReference type="Proteomes" id="UP000239863"/>
    </source>
</evidence>
<dbReference type="RefSeq" id="WP_104410570.1">
    <property type="nucleotide sequence ID" value="NZ_PTIS01000019.1"/>
</dbReference>
<evidence type="ECO:0000313" key="1">
    <source>
        <dbReference type="EMBL" id="PPK45559.1"/>
    </source>
</evidence>
<dbReference type="Proteomes" id="UP000239863">
    <property type="component" value="Unassembled WGS sequence"/>
</dbReference>
<protein>
    <submittedName>
        <fullName evidence="1">Uncharacterized protein</fullName>
    </submittedName>
</protein>
<dbReference type="OrthoDB" id="1955479at2"/>
<accession>A0A2S6FV16</accession>
<organism evidence="1 2">
    <name type="scientific">Clostridium algidicarnis DSM 15099</name>
    <dbReference type="NCBI Taxonomy" id="1121295"/>
    <lineage>
        <taxon>Bacteria</taxon>
        <taxon>Bacillati</taxon>
        <taxon>Bacillota</taxon>
        <taxon>Clostridia</taxon>
        <taxon>Eubacteriales</taxon>
        <taxon>Clostridiaceae</taxon>
        <taxon>Clostridium</taxon>
    </lineage>
</organism>
<reference evidence="1 2" key="1">
    <citation type="submission" date="2018-02" db="EMBL/GenBank/DDBJ databases">
        <title>Genomic Encyclopedia of Archaeal and Bacterial Type Strains, Phase II (KMG-II): from individual species to whole genera.</title>
        <authorList>
            <person name="Goeker M."/>
        </authorList>
    </citation>
    <scope>NUCLEOTIDE SEQUENCE [LARGE SCALE GENOMIC DNA]</scope>
    <source>
        <strain evidence="1 2">DSM 15099</strain>
    </source>
</reference>
<proteinExistence type="predicted"/>
<gene>
    <name evidence="1" type="ORF">BD821_11912</name>
</gene>
<dbReference type="AlphaFoldDB" id="A0A2S6FV16"/>
<sequence length="215" mass="25084">MSTKKEEILKLVMEGKTLDDILELGFNRKYVKEVIRKFNKKEDKSLDSNKTKDDDIVQMQKDIKEIKKLLNEQGSLDKKELLGDNKIIFKKQQLDQALKILNFVKDNEQFLNYIQLDINISITDVEKNQKTETLKSKDINGVKINPIEIYRKSGEVVLRGILNSFDVEQLKDIARQYMPDARGYVYKWNDNNKIIDYVVDRSISLSEKGSVFVTD</sequence>
<dbReference type="EMBL" id="PTIS01000019">
    <property type="protein sequence ID" value="PPK45559.1"/>
    <property type="molecule type" value="Genomic_DNA"/>
</dbReference>
<comment type="caution">
    <text evidence="1">The sequence shown here is derived from an EMBL/GenBank/DDBJ whole genome shotgun (WGS) entry which is preliminary data.</text>
</comment>
<name>A0A2S6FV16_9CLOT</name>